<dbReference type="Pfam" id="PF13639">
    <property type="entry name" value="zf-RING_2"/>
    <property type="match status" value="1"/>
</dbReference>
<dbReference type="SUPFAM" id="SSF57850">
    <property type="entry name" value="RING/U-box"/>
    <property type="match status" value="1"/>
</dbReference>
<accession>A0AAF3EIC3</accession>
<keyword evidence="1 3" id="KW-0863">Zinc-finger</keyword>
<evidence type="ECO:0000259" key="4">
    <source>
        <dbReference type="PROSITE" id="PS50089"/>
    </source>
</evidence>
<keyword evidence="2" id="KW-0862">Zinc</keyword>
<organism evidence="5 6">
    <name type="scientific">Mesorhabditis belari</name>
    <dbReference type="NCBI Taxonomy" id="2138241"/>
    <lineage>
        <taxon>Eukaryota</taxon>
        <taxon>Metazoa</taxon>
        <taxon>Ecdysozoa</taxon>
        <taxon>Nematoda</taxon>
        <taxon>Chromadorea</taxon>
        <taxon>Rhabditida</taxon>
        <taxon>Rhabditina</taxon>
        <taxon>Rhabditomorpha</taxon>
        <taxon>Rhabditoidea</taxon>
        <taxon>Rhabditidae</taxon>
        <taxon>Mesorhabditinae</taxon>
        <taxon>Mesorhabditis</taxon>
    </lineage>
</organism>
<dbReference type="AlphaFoldDB" id="A0AAF3EIC3"/>
<evidence type="ECO:0000313" key="6">
    <source>
        <dbReference type="WBParaSite" id="MBELARI_LOCUS13754"/>
    </source>
</evidence>
<feature type="domain" description="RING-type" evidence="4">
    <location>
        <begin position="6"/>
        <end position="46"/>
    </location>
</feature>
<dbReference type="InterPro" id="IPR013083">
    <property type="entry name" value="Znf_RING/FYVE/PHD"/>
</dbReference>
<dbReference type="PROSITE" id="PS50089">
    <property type="entry name" value="ZF_RING_2"/>
    <property type="match status" value="1"/>
</dbReference>
<name>A0AAF3EIC3_9BILA</name>
<dbReference type="Proteomes" id="UP000887575">
    <property type="component" value="Unassembled WGS sequence"/>
</dbReference>
<sequence>MDSITCSTCLDEVSIGMKMVTNCSHQFHKDCAEAWLMQSLTCSYCRQLVDWVDLLQKEGEAPVWTLLQRITLEERGFEMEEEDSDYTQDDSEEDEGDVVCARCSEVLDLDTPGPVTATYCDGSNGCLAHIHIACMTDDEATVWGYESTWHCDYCTEIRRQDAETSQYETAQQASHHMQIPFGPLTVRCLKCNEMIDVAAEVPMTATHCEEFDDCKTFCHIKCMSESEKDRWREECKWDCEDCANNVDEDLSWVEHVNSTLITKCYRCRNRFDNEGEDFTTAVRCGQSDLNDCGIYVHVACMSDQERTRWNEDNHWLCNDCHVMNEFVNL</sequence>
<dbReference type="WBParaSite" id="MBELARI_LOCUS13754">
    <property type="protein sequence ID" value="MBELARI_LOCUS13754"/>
    <property type="gene ID" value="MBELARI_LOCUS13754"/>
</dbReference>
<reference evidence="6" key="1">
    <citation type="submission" date="2024-02" db="UniProtKB">
        <authorList>
            <consortium name="WormBaseParasite"/>
        </authorList>
    </citation>
    <scope>IDENTIFICATION</scope>
</reference>
<dbReference type="GO" id="GO:0008270">
    <property type="term" value="F:zinc ion binding"/>
    <property type="evidence" value="ECO:0007669"/>
    <property type="project" value="UniProtKB-KW"/>
</dbReference>
<dbReference type="InterPro" id="IPR001841">
    <property type="entry name" value="Znf_RING"/>
</dbReference>
<dbReference type="SMART" id="SM00184">
    <property type="entry name" value="RING"/>
    <property type="match status" value="1"/>
</dbReference>
<proteinExistence type="predicted"/>
<keyword evidence="5" id="KW-1185">Reference proteome</keyword>
<evidence type="ECO:0000256" key="2">
    <source>
        <dbReference type="ARBA" id="ARBA00022833"/>
    </source>
</evidence>
<evidence type="ECO:0000256" key="3">
    <source>
        <dbReference type="PROSITE-ProRule" id="PRU00175"/>
    </source>
</evidence>
<dbReference type="Gene3D" id="3.30.40.10">
    <property type="entry name" value="Zinc/RING finger domain, C3HC4 (zinc finger)"/>
    <property type="match status" value="1"/>
</dbReference>
<evidence type="ECO:0000256" key="1">
    <source>
        <dbReference type="ARBA" id="ARBA00022771"/>
    </source>
</evidence>
<evidence type="ECO:0000313" key="5">
    <source>
        <dbReference type="Proteomes" id="UP000887575"/>
    </source>
</evidence>
<keyword evidence="1 3" id="KW-0479">Metal-binding</keyword>
<protein>
    <submittedName>
        <fullName evidence="6">RING-type domain-containing protein</fullName>
    </submittedName>
</protein>